<evidence type="ECO:0000256" key="6">
    <source>
        <dbReference type="ARBA" id="ARBA00022839"/>
    </source>
</evidence>
<gene>
    <name evidence="17" type="primary">addA</name>
    <name evidence="17" type="ORF">IAA70_07900</name>
</gene>
<sequence length="1174" mass="130651">MADIRLTAAQQAVVDSEGGALLISAAAGSGKTKVLVDRLLKRVLEGSQPHNIDEFLVITYTKAAASELRLKIAQELSRRLAAAPDDRHLQHQLHRIYLAEISTVHAFCGNLLRTYAHLLDLPADFRVAEEAEAQALREKVLDTLLEELYTAEDSDFLAMASIFGYGRDDQRLPGAILQIQQEMRCRPDMTRWRQETRETLDLSRYGDAAETPWGAYLLSEFRRFLTRQIEKFQAALQEMAQYPRIEKGLAPCFTENLRQLEALLSCESWDAVVSGRVETFGRVGTVRQPEDAAVKERLSKVRSLCWSELKAWQELFFAPSQAVLADLRETTGALQTLLDVAAQFDEAYAAEKARRRVLDFSDLEHQAIRLLVDRYTGAPTATAREVASRYREILVDEYQDSNAVQDVIFEAISQGGQNRFMVGDVKQSIYRFRLADPGLFLQKYEAYPDEADAQPGEPRKILLSENFRSRPEILAACNQVFSLVMRRRVGGLDYTAREALRPGRSFPPLPDCPVELHCLTHTGGSAPEKSRAEAQFVAGRIREMLAAGTPVTEGEGLRPMRPGDVVILMRSLSSTANVYLEALSQAGIPAVCDRGGSLLETSEVQILLALLQLIDNPHQDIPLLTVLASPVFGFTPEQLAKPRTKERREDLFDAITAYGGDFAPFLELLEALREDAKWMRLQELMESIFRRTGFLSVFAAMDDGLGRERNLLAFESFVISFEQGGAKALPDLLWYLQELQESGGQLPVPKAGGGDAVRLMTIHSSKGLEFPVVFLADLSRKFNLQDMREAILVDSDLALGCNRVDTARFVRYPTLAKSAIVRKKTAEAVSEELRVLYVAMTRAKDRLVMTYYSRRLQQELKNLASQLTMPPSEELCAAATCPGHWILLSALCRTEAGALFALAGESPASQVWADTWRITAVDLAEHEAVTQAETAPPLPPTPDLEGLALLGKPYPHREAAAIPAKVTATQLKGRVPDQEAAEGAVVKAPPDFSFRRPSFLPHKLTPAERGVATHLFMQFARYECLTTPSGIAAERQRLLEEAFLTAEQLEAVDEKAVLEFFTAPLGQWLLSQEEVRREFKFSLLVDAAEVGYQVEGETLMLQGVVDCFVVEPDGLTILDFKTDRVGEKSIQARAQDYTPQIRAYGKALSTIYNLPVKRLILYFFATGTAVEVEA</sequence>
<dbReference type="InterPro" id="IPR014017">
    <property type="entry name" value="DNA_helicase_UvrD-like_C"/>
</dbReference>
<dbReference type="Gene3D" id="3.90.320.10">
    <property type="match status" value="1"/>
</dbReference>
<evidence type="ECO:0000256" key="4">
    <source>
        <dbReference type="ARBA" id="ARBA00022801"/>
    </source>
</evidence>
<evidence type="ECO:0000313" key="17">
    <source>
        <dbReference type="EMBL" id="HIR10312.1"/>
    </source>
</evidence>
<dbReference type="PANTHER" id="PTHR11070">
    <property type="entry name" value="UVRD / RECB / PCRA DNA HELICASE FAMILY MEMBER"/>
    <property type="match status" value="1"/>
</dbReference>
<evidence type="ECO:0000259" key="16">
    <source>
        <dbReference type="PROSITE" id="PS51217"/>
    </source>
</evidence>
<keyword evidence="9" id="KW-0234">DNA repair</keyword>
<dbReference type="InterPro" id="IPR027417">
    <property type="entry name" value="P-loop_NTPase"/>
</dbReference>
<proteinExistence type="predicted"/>
<dbReference type="GO" id="GO:0033202">
    <property type="term" value="C:DNA helicase complex"/>
    <property type="evidence" value="ECO:0007669"/>
    <property type="project" value="TreeGrafter"/>
</dbReference>
<dbReference type="PROSITE" id="PS51198">
    <property type="entry name" value="UVRD_HELICASE_ATP_BIND"/>
    <property type="match status" value="1"/>
</dbReference>
<dbReference type="Pfam" id="PF13361">
    <property type="entry name" value="UvrD_C"/>
    <property type="match status" value="1"/>
</dbReference>
<dbReference type="PANTHER" id="PTHR11070:SF48">
    <property type="entry name" value="ATP-DEPENDENT HELICASE_NUCLEASE SUBUNIT A"/>
    <property type="match status" value="1"/>
</dbReference>
<evidence type="ECO:0000313" key="18">
    <source>
        <dbReference type="Proteomes" id="UP000824258"/>
    </source>
</evidence>
<dbReference type="PROSITE" id="PS51217">
    <property type="entry name" value="UVRD_HELICASE_CTER"/>
    <property type="match status" value="1"/>
</dbReference>
<dbReference type="InterPro" id="IPR014152">
    <property type="entry name" value="AddA"/>
</dbReference>
<name>A0A9D1A8P7_9FIRM</name>
<dbReference type="Proteomes" id="UP000824258">
    <property type="component" value="Unassembled WGS sequence"/>
</dbReference>
<comment type="catalytic activity">
    <reaction evidence="13">
        <text>ATP + H2O = ADP + phosphate + H(+)</text>
        <dbReference type="Rhea" id="RHEA:13065"/>
        <dbReference type="ChEBI" id="CHEBI:15377"/>
        <dbReference type="ChEBI" id="CHEBI:15378"/>
        <dbReference type="ChEBI" id="CHEBI:30616"/>
        <dbReference type="ChEBI" id="CHEBI:43474"/>
        <dbReference type="ChEBI" id="CHEBI:456216"/>
        <dbReference type="EC" id="5.6.2.4"/>
    </reaction>
</comment>
<dbReference type="Pfam" id="PF00580">
    <property type="entry name" value="UvrD-helicase"/>
    <property type="match status" value="1"/>
</dbReference>
<dbReference type="GO" id="GO:0004527">
    <property type="term" value="F:exonuclease activity"/>
    <property type="evidence" value="ECO:0007669"/>
    <property type="project" value="UniProtKB-KW"/>
</dbReference>
<evidence type="ECO:0000256" key="11">
    <source>
        <dbReference type="ARBA" id="ARBA00034617"/>
    </source>
</evidence>
<protein>
    <recommendedName>
        <fullName evidence="12">DNA 3'-5' helicase</fullName>
        <ecNumber evidence="12">5.6.2.4</ecNumber>
    </recommendedName>
</protein>
<comment type="catalytic activity">
    <reaction evidence="11">
        <text>Couples ATP hydrolysis with the unwinding of duplex DNA by translocating in the 3'-5' direction.</text>
        <dbReference type="EC" id="5.6.2.4"/>
    </reaction>
</comment>
<dbReference type="NCBIfam" id="TIGR02785">
    <property type="entry name" value="addA_Gpos"/>
    <property type="match status" value="1"/>
</dbReference>
<dbReference type="GO" id="GO:0000725">
    <property type="term" value="P:recombinational repair"/>
    <property type="evidence" value="ECO:0007669"/>
    <property type="project" value="TreeGrafter"/>
</dbReference>
<dbReference type="GO" id="GO:0043138">
    <property type="term" value="F:3'-5' DNA helicase activity"/>
    <property type="evidence" value="ECO:0007669"/>
    <property type="project" value="UniProtKB-EC"/>
</dbReference>
<dbReference type="SUPFAM" id="SSF52540">
    <property type="entry name" value="P-loop containing nucleoside triphosphate hydrolases"/>
    <property type="match status" value="1"/>
</dbReference>
<dbReference type="Gene3D" id="1.10.486.10">
    <property type="entry name" value="PCRA, domain 4"/>
    <property type="match status" value="1"/>
</dbReference>
<dbReference type="InterPro" id="IPR011335">
    <property type="entry name" value="Restrct_endonuc-II-like"/>
</dbReference>
<dbReference type="InterPro" id="IPR011604">
    <property type="entry name" value="PDDEXK-like_dom_sf"/>
</dbReference>
<evidence type="ECO:0000256" key="14">
    <source>
        <dbReference type="PROSITE-ProRule" id="PRU00560"/>
    </source>
</evidence>
<dbReference type="GO" id="GO:0003677">
    <property type="term" value="F:DNA binding"/>
    <property type="evidence" value="ECO:0007669"/>
    <property type="project" value="UniProtKB-KW"/>
</dbReference>
<dbReference type="CDD" id="cd17932">
    <property type="entry name" value="DEXQc_UvrD"/>
    <property type="match status" value="1"/>
</dbReference>
<keyword evidence="3" id="KW-0227">DNA damage</keyword>
<keyword evidence="5 14" id="KW-0347">Helicase</keyword>
<keyword evidence="10" id="KW-0413">Isomerase</keyword>
<dbReference type="Gene3D" id="3.40.50.300">
    <property type="entry name" value="P-loop containing nucleotide triphosphate hydrolases"/>
    <property type="match status" value="4"/>
</dbReference>
<dbReference type="GO" id="GO:0005829">
    <property type="term" value="C:cytosol"/>
    <property type="evidence" value="ECO:0007669"/>
    <property type="project" value="TreeGrafter"/>
</dbReference>
<feature type="binding site" evidence="14">
    <location>
        <begin position="25"/>
        <end position="32"/>
    </location>
    <ligand>
        <name>ATP</name>
        <dbReference type="ChEBI" id="CHEBI:30616"/>
    </ligand>
</feature>
<accession>A0A9D1A8P7</accession>
<evidence type="ECO:0000259" key="15">
    <source>
        <dbReference type="PROSITE" id="PS51198"/>
    </source>
</evidence>
<reference evidence="17" key="2">
    <citation type="journal article" date="2021" name="PeerJ">
        <title>Extensive microbial diversity within the chicken gut microbiome revealed by metagenomics and culture.</title>
        <authorList>
            <person name="Gilroy R."/>
            <person name="Ravi A."/>
            <person name="Getino M."/>
            <person name="Pursley I."/>
            <person name="Horton D.L."/>
            <person name="Alikhan N.F."/>
            <person name="Baker D."/>
            <person name="Gharbi K."/>
            <person name="Hall N."/>
            <person name="Watson M."/>
            <person name="Adriaenssens E.M."/>
            <person name="Foster-Nyarko E."/>
            <person name="Jarju S."/>
            <person name="Secka A."/>
            <person name="Antonio M."/>
            <person name="Oren A."/>
            <person name="Chaudhuri R.R."/>
            <person name="La Ragione R."/>
            <person name="Hildebrand F."/>
            <person name="Pallen M.J."/>
        </authorList>
    </citation>
    <scope>NUCLEOTIDE SEQUENCE</scope>
    <source>
        <strain evidence="17">ChiHjej9B8-7071</strain>
    </source>
</reference>
<dbReference type="GO" id="GO:0006302">
    <property type="term" value="P:double-strand break repair"/>
    <property type="evidence" value="ECO:0007669"/>
    <property type="project" value="InterPro"/>
</dbReference>
<evidence type="ECO:0000256" key="5">
    <source>
        <dbReference type="ARBA" id="ARBA00022806"/>
    </source>
</evidence>
<evidence type="ECO:0000256" key="10">
    <source>
        <dbReference type="ARBA" id="ARBA00023235"/>
    </source>
</evidence>
<dbReference type="EC" id="5.6.2.4" evidence="12"/>
<evidence type="ECO:0000256" key="13">
    <source>
        <dbReference type="ARBA" id="ARBA00048988"/>
    </source>
</evidence>
<keyword evidence="6" id="KW-0269">Exonuclease</keyword>
<evidence type="ECO:0000256" key="12">
    <source>
        <dbReference type="ARBA" id="ARBA00034808"/>
    </source>
</evidence>
<dbReference type="Pfam" id="PF12705">
    <property type="entry name" value="PDDEXK_1"/>
    <property type="match status" value="1"/>
</dbReference>
<comment type="caution">
    <text evidence="17">The sequence shown here is derived from an EMBL/GenBank/DDBJ whole genome shotgun (WGS) entry which is preliminary data.</text>
</comment>
<evidence type="ECO:0000256" key="7">
    <source>
        <dbReference type="ARBA" id="ARBA00022840"/>
    </source>
</evidence>
<keyword evidence="1" id="KW-0540">Nuclease</keyword>
<dbReference type="GO" id="GO:0005524">
    <property type="term" value="F:ATP binding"/>
    <property type="evidence" value="ECO:0007669"/>
    <property type="project" value="UniProtKB-UniRule"/>
</dbReference>
<dbReference type="AlphaFoldDB" id="A0A9D1A8P7"/>
<keyword evidence="2 14" id="KW-0547">Nucleotide-binding</keyword>
<keyword evidence="7 14" id="KW-0067">ATP-binding</keyword>
<dbReference type="InterPro" id="IPR000212">
    <property type="entry name" value="DNA_helicase_UvrD/REP"/>
</dbReference>
<feature type="domain" description="UvrD-like helicase ATP-binding" evidence="15">
    <location>
        <begin position="4"/>
        <end position="470"/>
    </location>
</feature>
<evidence type="ECO:0000256" key="9">
    <source>
        <dbReference type="ARBA" id="ARBA00023204"/>
    </source>
</evidence>
<dbReference type="InterPro" id="IPR038726">
    <property type="entry name" value="PDDEXK_AddAB-type"/>
</dbReference>
<evidence type="ECO:0000256" key="2">
    <source>
        <dbReference type="ARBA" id="ARBA00022741"/>
    </source>
</evidence>
<keyword evidence="4 14" id="KW-0378">Hydrolase</keyword>
<dbReference type="InterPro" id="IPR014016">
    <property type="entry name" value="UvrD-like_ATP-bd"/>
</dbReference>
<evidence type="ECO:0000256" key="1">
    <source>
        <dbReference type="ARBA" id="ARBA00022722"/>
    </source>
</evidence>
<organism evidence="17 18">
    <name type="scientific">Candidatus Avoscillospira stercoripullorum</name>
    <dbReference type="NCBI Taxonomy" id="2840709"/>
    <lineage>
        <taxon>Bacteria</taxon>
        <taxon>Bacillati</taxon>
        <taxon>Bacillota</taxon>
        <taxon>Clostridia</taxon>
        <taxon>Eubacteriales</taxon>
        <taxon>Oscillospiraceae</taxon>
        <taxon>Oscillospiraceae incertae sedis</taxon>
        <taxon>Candidatus Avoscillospira</taxon>
    </lineage>
</organism>
<feature type="domain" description="UvrD-like helicase C-terminal" evidence="16">
    <location>
        <begin position="471"/>
        <end position="767"/>
    </location>
</feature>
<dbReference type="EMBL" id="DVGD01000258">
    <property type="protein sequence ID" value="HIR10312.1"/>
    <property type="molecule type" value="Genomic_DNA"/>
</dbReference>
<reference evidence="17" key="1">
    <citation type="submission" date="2020-10" db="EMBL/GenBank/DDBJ databases">
        <authorList>
            <person name="Gilroy R."/>
        </authorList>
    </citation>
    <scope>NUCLEOTIDE SEQUENCE</scope>
    <source>
        <strain evidence="17">ChiHjej9B8-7071</strain>
    </source>
</reference>
<dbReference type="SUPFAM" id="SSF52980">
    <property type="entry name" value="Restriction endonuclease-like"/>
    <property type="match status" value="1"/>
</dbReference>
<evidence type="ECO:0000256" key="3">
    <source>
        <dbReference type="ARBA" id="ARBA00022763"/>
    </source>
</evidence>
<evidence type="ECO:0000256" key="8">
    <source>
        <dbReference type="ARBA" id="ARBA00023125"/>
    </source>
</evidence>
<keyword evidence="8" id="KW-0238">DNA-binding</keyword>